<dbReference type="OrthoDB" id="183489at2"/>
<evidence type="ECO:0000256" key="1">
    <source>
        <dbReference type="SAM" id="Phobius"/>
    </source>
</evidence>
<evidence type="ECO:0008006" key="4">
    <source>
        <dbReference type="Google" id="ProtNLM"/>
    </source>
</evidence>
<keyword evidence="1" id="KW-0472">Membrane</keyword>
<dbReference type="KEGG" id="obg:Verru16b_00817"/>
<dbReference type="Proteomes" id="UP000095228">
    <property type="component" value="Chromosome"/>
</dbReference>
<dbReference type="AlphaFoldDB" id="A0A1D8AS90"/>
<keyword evidence="3" id="KW-1185">Reference proteome</keyword>
<protein>
    <recommendedName>
        <fullName evidence="4">Tetratricopeptide repeat protein</fullName>
    </recommendedName>
</protein>
<evidence type="ECO:0000313" key="2">
    <source>
        <dbReference type="EMBL" id="AOS43761.1"/>
    </source>
</evidence>
<evidence type="ECO:0000313" key="3">
    <source>
        <dbReference type="Proteomes" id="UP000095228"/>
    </source>
</evidence>
<dbReference type="InterPro" id="IPR011990">
    <property type="entry name" value="TPR-like_helical_dom_sf"/>
</dbReference>
<keyword evidence="1" id="KW-1133">Transmembrane helix</keyword>
<gene>
    <name evidence="2" type="ORF">Verru16b_00817</name>
</gene>
<organism evidence="2 3">
    <name type="scientific">Lacunisphaera limnophila</name>
    <dbReference type="NCBI Taxonomy" id="1838286"/>
    <lineage>
        <taxon>Bacteria</taxon>
        <taxon>Pseudomonadati</taxon>
        <taxon>Verrucomicrobiota</taxon>
        <taxon>Opitutia</taxon>
        <taxon>Opitutales</taxon>
        <taxon>Opitutaceae</taxon>
        <taxon>Lacunisphaera</taxon>
    </lineage>
</organism>
<accession>A0A1D8AS90</accession>
<dbReference type="STRING" id="1838286.Verru16b_00817"/>
<name>A0A1D8AS90_9BACT</name>
<sequence length="576" mass="63920">MIDDRRTEPPFRLNQRRTVKRYLLVSAASLTLLVVGYYSGRPFIAKWRYDRDIRNAERYEKEGDGRSAMLTLEQLTRLHPGDAAIRRRLAAFYERMGQIESIVVWQEAVALDPEDQRSRLGLARAAIRFGDPRIARAALEQVPAPGPEPAEYFRLQAGLALLERNPAEQEKSLAELARLAPDDLRVRLNLAMIRLADPHGAKAPAARAALLELARQDPVRMRAVAELLGDLARRWPRPTAERDAALRALAVTLAPPRGPLLALPSQLDHVDRLVAYAMQQPRPAAEDVISLANWMSLNGQTETVLQWIDTLPEDLRSNPLLRSAEGEFAARLKDWPRLRRLLLAGVWGPVPTEAVEQAFRAQASDTLGRSGGIRPGWAAALDAGKASPAGLRMLLRLAELWGWPAEHRLVLLTIARTMPRELWAWRQLIASALGRGDSEQLWQVYTEWRLAMPGDPVVQVESAIMGHLLGRRRVATAVETAEYLRQQPLNSGATVAHALALWREKRVPDALAVLETLPSSSYNEPRYALAGGVILAEAGRAAASEALLRGTDGEALLPEERALVTAARERNQVARP</sequence>
<reference evidence="2 3" key="1">
    <citation type="submission" date="2016-06" db="EMBL/GenBank/DDBJ databases">
        <title>Three novel species with peptidoglycan cell walls form the new genus Lacunisphaera gen. nov. in the family Opitutaceae of the verrucomicrobial subdivision 4.</title>
        <authorList>
            <person name="Rast P."/>
            <person name="Gloeckner I."/>
            <person name="Jogler M."/>
            <person name="Boedeker C."/>
            <person name="Jeske O."/>
            <person name="Wiegand S."/>
            <person name="Reinhardt R."/>
            <person name="Schumann P."/>
            <person name="Rohde M."/>
            <person name="Spring S."/>
            <person name="Gloeckner F.O."/>
            <person name="Jogler C."/>
        </authorList>
    </citation>
    <scope>NUCLEOTIDE SEQUENCE [LARGE SCALE GENOMIC DNA]</scope>
    <source>
        <strain evidence="2 3">IG16b</strain>
    </source>
</reference>
<feature type="transmembrane region" description="Helical" evidence="1">
    <location>
        <begin position="21"/>
        <end position="40"/>
    </location>
</feature>
<dbReference type="RefSeq" id="WP_157772192.1">
    <property type="nucleotide sequence ID" value="NZ_CP016094.1"/>
</dbReference>
<dbReference type="Gene3D" id="1.25.40.10">
    <property type="entry name" value="Tetratricopeptide repeat domain"/>
    <property type="match status" value="1"/>
</dbReference>
<dbReference type="Pfam" id="PF14559">
    <property type="entry name" value="TPR_19"/>
    <property type="match status" value="1"/>
</dbReference>
<dbReference type="SUPFAM" id="SSF48452">
    <property type="entry name" value="TPR-like"/>
    <property type="match status" value="1"/>
</dbReference>
<dbReference type="EMBL" id="CP016094">
    <property type="protein sequence ID" value="AOS43761.1"/>
    <property type="molecule type" value="Genomic_DNA"/>
</dbReference>
<keyword evidence="1" id="KW-0812">Transmembrane</keyword>
<proteinExistence type="predicted"/>